<proteinExistence type="predicted"/>
<evidence type="ECO:0000256" key="2">
    <source>
        <dbReference type="SAM" id="MobiDB-lite"/>
    </source>
</evidence>
<sequence>MSDFQHRAMHRDHEGHYTAAIHTGHHHGLHSSHATTHHHSQAAVMDHCLPSCPYEEKIIQNGAVARMVLMFIRELVEQSFGQPRQSYGCPMSRCHRLFTGPLQLIQHLLSCPEVPSGEFDCDRCNHWHTFPTNDKDWEQWQASKGQQTPQGHVRRKQSLGSKIKGFALSGKKDSRKPNHLYFKSECSMDSRPSTAASEASSTFTNRCADHHVIFPSQGNGTAFANVHKPPILPALVSPIDGGGLFWPGFDAEQICDMTSTEPSIVSTLDISPSKPISQNTSQTTLFTPSIAPSLGAYNPPVTSVQGPNDAMAQQYLFSQPAFNHGSTPLTQPASSAMVLDHPLPIARPSLSISDLRPSTSNNSHGWWSNKLGMHTSSQQTPSTSGPQACFHLQAPVAVLDRVMDNSGLTTPTSPNRHQSPLFQMSPASAHPMSRADSMQAQMATMYNTPAAESQLDAVSPQTEHDHHSVSGHRKNNFDPTPEELVCDECQWKPRGVRENLKGYLRKHKNTHKGLRLHCDIENCTKTFSRLDNLKKHKKDKHGIEDPVGVVPSKRVADDYAEHIEDETTDQPKRPATLESEIRGIQEDYSMLWPALHF</sequence>
<dbReference type="Proteomes" id="UP001302126">
    <property type="component" value="Unassembled WGS sequence"/>
</dbReference>
<dbReference type="SMART" id="SM00355">
    <property type="entry name" value="ZnF_C2H2"/>
    <property type="match status" value="3"/>
</dbReference>
<protein>
    <recommendedName>
        <fullName evidence="3">C2H2-type domain-containing protein</fullName>
    </recommendedName>
</protein>
<keyword evidence="1" id="KW-0862">Zinc</keyword>
<evidence type="ECO:0000313" key="4">
    <source>
        <dbReference type="EMBL" id="KAK4182612.1"/>
    </source>
</evidence>
<dbReference type="GO" id="GO:0008270">
    <property type="term" value="F:zinc ion binding"/>
    <property type="evidence" value="ECO:0007669"/>
    <property type="project" value="UniProtKB-KW"/>
</dbReference>
<evidence type="ECO:0000256" key="1">
    <source>
        <dbReference type="PROSITE-ProRule" id="PRU00042"/>
    </source>
</evidence>
<dbReference type="Gene3D" id="3.30.160.60">
    <property type="entry name" value="Classic Zinc Finger"/>
    <property type="match status" value="1"/>
</dbReference>
<reference evidence="4" key="1">
    <citation type="journal article" date="2023" name="Mol. Phylogenet. Evol.">
        <title>Genome-scale phylogeny and comparative genomics of the fungal order Sordariales.</title>
        <authorList>
            <person name="Hensen N."/>
            <person name="Bonometti L."/>
            <person name="Westerberg I."/>
            <person name="Brannstrom I.O."/>
            <person name="Guillou S."/>
            <person name="Cros-Aarteil S."/>
            <person name="Calhoun S."/>
            <person name="Haridas S."/>
            <person name="Kuo A."/>
            <person name="Mondo S."/>
            <person name="Pangilinan J."/>
            <person name="Riley R."/>
            <person name="LaButti K."/>
            <person name="Andreopoulos B."/>
            <person name="Lipzen A."/>
            <person name="Chen C."/>
            <person name="Yan M."/>
            <person name="Daum C."/>
            <person name="Ng V."/>
            <person name="Clum A."/>
            <person name="Steindorff A."/>
            <person name="Ohm R.A."/>
            <person name="Martin F."/>
            <person name="Silar P."/>
            <person name="Natvig D.O."/>
            <person name="Lalanne C."/>
            <person name="Gautier V."/>
            <person name="Ament-Velasquez S.L."/>
            <person name="Kruys A."/>
            <person name="Hutchinson M.I."/>
            <person name="Powell A.J."/>
            <person name="Barry K."/>
            <person name="Miller A.N."/>
            <person name="Grigoriev I.V."/>
            <person name="Debuchy R."/>
            <person name="Gladieux P."/>
            <person name="Hiltunen Thoren M."/>
            <person name="Johannesson H."/>
        </authorList>
    </citation>
    <scope>NUCLEOTIDE SEQUENCE</scope>
    <source>
        <strain evidence="4">PSN309</strain>
    </source>
</reference>
<keyword evidence="1" id="KW-0479">Metal-binding</keyword>
<evidence type="ECO:0000313" key="5">
    <source>
        <dbReference type="Proteomes" id="UP001302126"/>
    </source>
</evidence>
<evidence type="ECO:0000259" key="3">
    <source>
        <dbReference type="PROSITE" id="PS50157"/>
    </source>
</evidence>
<feature type="region of interest" description="Disordered" evidence="2">
    <location>
        <begin position="451"/>
        <end position="479"/>
    </location>
</feature>
<dbReference type="PROSITE" id="PS50157">
    <property type="entry name" value="ZINC_FINGER_C2H2_2"/>
    <property type="match status" value="1"/>
</dbReference>
<dbReference type="InterPro" id="IPR013087">
    <property type="entry name" value="Znf_C2H2_type"/>
</dbReference>
<accession>A0AAN6WM06</accession>
<feature type="domain" description="C2H2-type" evidence="3">
    <location>
        <begin position="516"/>
        <end position="546"/>
    </location>
</feature>
<gene>
    <name evidence="4" type="ORF">QBC35DRAFT_395622</name>
</gene>
<name>A0AAN6WM06_9PEZI</name>
<dbReference type="SUPFAM" id="SSF57667">
    <property type="entry name" value="beta-beta-alpha zinc fingers"/>
    <property type="match status" value="1"/>
</dbReference>
<dbReference type="EMBL" id="MU864633">
    <property type="protein sequence ID" value="KAK4182612.1"/>
    <property type="molecule type" value="Genomic_DNA"/>
</dbReference>
<reference evidence="4" key="2">
    <citation type="submission" date="2023-05" db="EMBL/GenBank/DDBJ databases">
        <authorList>
            <consortium name="Lawrence Berkeley National Laboratory"/>
            <person name="Steindorff A."/>
            <person name="Hensen N."/>
            <person name="Bonometti L."/>
            <person name="Westerberg I."/>
            <person name="Brannstrom I.O."/>
            <person name="Guillou S."/>
            <person name="Cros-Aarteil S."/>
            <person name="Calhoun S."/>
            <person name="Haridas S."/>
            <person name="Kuo A."/>
            <person name="Mondo S."/>
            <person name="Pangilinan J."/>
            <person name="Riley R."/>
            <person name="Labutti K."/>
            <person name="Andreopoulos B."/>
            <person name="Lipzen A."/>
            <person name="Chen C."/>
            <person name="Yanf M."/>
            <person name="Daum C."/>
            <person name="Ng V."/>
            <person name="Clum A."/>
            <person name="Ohm R."/>
            <person name="Martin F."/>
            <person name="Silar P."/>
            <person name="Natvig D."/>
            <person name="Lalanne C."/>
            <person name="Gautier V."/>
            <person name="Ament-Velasquez S.L."/>
            <person name="Kruys A."/>
            <person name="Hutchinson M.I."/>
            <person name="Powell A.J."/>
            <person name="Barry K."/>
            <person name="Miller A.N."/>
            <person name="Grigoriev I.V."/>
            <person name="Debuchy R."/>
            <person name="Gladieux P."/>
            <person name="Thoren M.H."/>
            <person name="Johannesson H."/>
        </authorList>
    </citation>
    <scope>NUCLEOTIDE SEQUENCE</scope>
    <source>
        <strain evidence="4">PSN309</strain>
    </source>
</reference>
<organism evidence="4 5">
    <name type="scientific">Podospora australis</name>
    <dbReference type="NCBI Taxonomy" id="1536484"/>
    <lineage>
        <taxon>Eukaryota</taxon>
        <taxon>Fungi</taxon>
        <taxon>Dikarya</taxon>
        <taxon>Ascomycota</taxon>
        <taxon>Pezizomycotina</taxon>
        <taxon>Sordariomycetes</taxon>
        <taxon>Sordariomycetidae</taxon>
        <taxon>Sordariales</taxon>
        <taxon>Podosporaceae</taxon>
        <taxon>Podospora</taxon>
    </lineage>
</organism>
<dbReference type="InterPro" id="IPR036236">
    <property type="entry name" value="Znf_C2H2_sf"/>
</dbReference>
<comment type="caution">
    <text evidence="4">The sequence shown here is derived from an EMBL/GenBank/DDBJ whole genome shotgun (WGS) entry which is preliminary data.</text>
</comment>
<keyword evidence="1" id="KW-0863">Zinc-finger</keyword>
<keyword evidence="5" id="KW-1185">Reference proteome</keyword>
<dbReference type="PROSITE" id="PS00028">
    <property type="entry name" value="ZINC_FINGER_C2H2_1"/>
    <property type="match status" value="1"/>
</dbReference>
<dbReference type="AlphaFoldDB" id="A0AAN6WM06"/>